<dbReference type="KEGG" id="dce:O6P33_04350"/>
<keyword evidence="1" id="KW-0812">Transmembrane</keyword>
<evidence type="ECO:0000256" key="1">
    <source>
        <dbReference type="SAM" id="Phobius"/>
    </source>
</evidence>
<keyword evidence="1" id="KW-1133">Transmembrane helix</keyword>
<sequence length="282" mass="32347">MTWERFGYICRRASVDRKAAESISECLSRIENDKACELYGNRIPSNSFPRKILNEISRIDSGDEAQKALGVYKELNLSQHFEEPMRFKRVVAYLGYVTFIFYVVVGIYQLKVAPSFLEAFENFDIQIPSHLTFYQDYWGYFVLIVSIILISALIIGSQLKKLFNFGLGQKNSWVVRFLVFPTIRRSYIKVINILQFPVLADSASVDSEASLTINHLKNIKESKLDISREMQELIEIEMRVLLESCEKQMKYISIAVALIVVAAVFLFLASAYSPIFILGETV</sequence>
<keyword evidence="1" id="KW-0472">Membrane</keyword>
<name>A0AAE9VQU0_9GAMM</name>
<dbReference type="Proteomes" id="UP001212189">
    <property type="component" value="Chromosome"/>
</dbReference>
<dbReference type="EMBL" id="CP114976">
    <property type="protein sequence ID" value="WBE26074.1"/>
    <property type="molecule type" value="Genomic_DNA"/>
</dbReference>
<feature type="transmembrane region" description="Helical" evidence="1">
    <location>
        <begin position="90"/>
        <end position="110"/>
    </location>
</feature>
<dbReference type="RefSeq" id="WP_269819020.1">
    <property type="nucleotide sequence ID" value="NZ_CP114976.1"/>
</dbReference>
<gene>
    <name evidence="2" type="ORF">O6P33_04350</name>
</gene>
<proteinExistence type="predicted"/>
<evidence type="ECO:0000313" key="3">
    <source>
        <dbReference type="Proteomes" id="UP001212189"/>
    </source>
</evidence>
<feature type="transmembrane region" description="Helical" evidence="1">
    <location>
        <begin position="251"/>
        <end position="272"/>
    </location>
</feature>
<feature type="transmembrane region" description="Helical" evidence="1">
    <location>
        <begin position="137"/>
        <end position="155"/>
    </location>
</feature>
<keyword evidence="3" id="KW-1185">Reference proteome</keyword>
<protein>
    <submittedName>
        <fullName evidence="2">Uncharacterized protein</fullName>
    </submittedName>
</protein>
<organism evidence="2 3">
    <name type="scientific">Denitrificimonas caeni</name>
    <dbReference type="NCBI Taxonomy" id="521720"/>
    <lineage>
        <taxon>Bacteria</taxon>
        <taxon>Pseudomonadati</taxon>
        <taxon>Pseudomonadota</taxon>
        <taxon>Gammaproteobacteria</taxon>
        <taxon>Pseudomonadales</taxon>
        <taxon>Pseudomonadaceae</taxon>
        <taxon>Denitrificimonas</taxon>
    </lineage>
</organism>
<evidence type="ECO:0000313" key="2">
    <source>
        <dbReference type="EMBL" id="WBE26074.1"/>
    </source>
</evidence>
<reference evidence="2 3" key="1">
    <citation type="submission" date="2022-12" db="EMBL/GenBank/DDBJ databases">
        <title>Coexistence and Characterization of a Novel Tigecycline Resistance gene tet(X) variant and blaNDM-1 in a Pseudomonas caeni Isolate of Chicken Origin.</title>
        <authorList>
            <person name="Lu X."/>
            <person name="Zhang L."/>
            <person name="Li R."/>
            <person name="Wang Z."/>
        </authorList>
    </citation>
    <scope>NUCLEOTIDE SEQUENCE [LARGE SCALE GENOMIC DNA]</scope>
    <source>
        <strain evidence="2 3">CE14</strain>
    </source>
</reference>
<dbReference type="AlphaFoldDB" id="A0AAE9VQU0"/>
<accession>A0AAE9VQU0</accession>